<keyword evidence="4" id="KW-1185">Reference proteome</keyword>
<comment type="caution">
    <text evidence="3">The sequence shown here is derived from an EMBL/GenBank/DDBJ whole genome shotgun (WGS) entry which is preliminary data.</text>
</comment>
<dbReference type="Pfam" id="PF01535">
    <property type="entry name" value="PPR"/>
    <property type="match status" value="2"/>
</dbReference>
<dbReference type="Proteomes" id="UP000237105">
    <property type="component" value="Unassembled WGS sequence"/>
</dbReference>
<keyword evidence="1" id="KW-0677">Repeat</keyword>
<evidence type="ECO:0000313" key="4">
    <source>
        <dbReference type="Proteomes" id="UP000237105"/>
    </source>
</evidence>
<sequence length="293" mass="33346">MDSFIRARHVSKAIQMFRNLDEIGLDCHTESLNVLLRCLCRRSHVGAANSLLNSMRGKIPFDGTTYNVVLNGWSRFGRVGEMETALEVMVADGIEPDGLTFSHVIEGLGRAGQVDDAVRVFENLKEKGLVPDTSAYNAMISNFISVGDFDECMKYGPPYAAMMVYRKAKRVGCRLSLSAYKLLLMRLSRFGKCGIMLNLWNDMQECGYSPDMQVYEYVISGLCNVGQLENAVLVMEESLRKGFCPSRRIWSKLYGKLLASNRVERAYKLFLKLKDARQNENARRYWRAKGWHF</sequence>
<dbReference type="PANTHER" id="PTHR46862:SF3">
    <property type="entry name" value="OS07G0661900 PROTEIN"/>
    <property type="match status" value="1"/>
</dbReference>
<gene>
    <name evidence="3" type="ORF">PanWU01x14_345390</name>
</gene>
<evidence type="ECO:0000313" key="3">
    <source>
        <dbReference type="EMBL" id="PON34290.1"/>
    </source>
</evidence>
<feature type="repeat" description="PPR" evidence="2">
    <location>
        <begin position="211"/>
        <end position="245"/>
    </location>
</feature>
<dbReference type="AlphaFoldDB" id="A0A2P5ACN4"/>
<dbReference type="InterPro" id="IPR011990">
    <property type="entry name" value="TPR-like_helical_dom_sf"/>
</dbReference>
<reference evidence="4" key="1">
    <citation type="submission" date="2016-06" db="EMBL/GenBank/DDBJ databases">
        <title>Parallel loss of symbiosis genes in relatives of nitrogen-fixing non-legume Parasponia.</title>
        <authorList>
            <person name="Van Velzen R."/>
            <person name="Holmer R."/>
            <person name="Bu F."/>
            <person name="Rutten L."/>
            <person name="Van Zeijl A."/>
            <person name="Liu W."/>
            <person name="Santuari L."/>
            <person name="Cao Q."/>
            <person name="Sharma T."/>
            <person name="Shen D."/>
            <person name="Roswanjaya Y."/>
            <person name="Wardhani T."/>
            <person name="Kalhor M.S."/>
            <person name="Jansen J."/>
            <person name="Van den Hoogen J."/>
            <person name="Gungor B."/>
            <person name="Hartog M."/>
            <person name="Hontelez J."/>
            <person name="Verver J."/>
            <person name="Yang W.-C."/>
            <person name="Schijlen E."/>
            <person name="Repin R."/>
            <person name="Schilthuizen M."/>
            <person name="Schranz E."/>
            <person name="Heidstra R."/>
            <person name="Miyata K."/>
            <person name="Fedorova E."/>
            <person name="Kohlen W."/>
            <person name="Bisseling T."/>
            <person name="Smit S."/>
            <person name="Geurts R."/>
        </authorList>
    </citation>
    <scope>NUCLEOTIDE SEQUENCE [LARGE SCALE GENOMIC DNA]</scope>
    <source>
        <strain evidence="4">cv. WU1-14</strain>
    </source>
</reference>
<accession>A0A2P5ACN4</accession>
<dbReference type="Pfam" id="PF13812">
    <property type="entry name" value="PPR_3"/>
    <property type="match status" value="1"/>
</dbReference>
<dbReference type="Gene3D" id="1.25.40.10">
    <property type="entry name" value="Tetratricopeptide repeat domain"/>
    <property type="match status" value="2"/>
</dbReference>
<dbReference type="PANTHER" id="PTHR46862">
    <property type="entry name" value="OS07G0661900 PROTEIN"/>
    <property type="match status" value="1"/>
</dbReference>
<protein>
    <submittedName>
        <fullName evidence="3">Pentatricopeptide repeat</fullName>
    </submittedName>
</protein>
<dbReference type="OrthoDB" id="185373at2759"/>
<proteinExistence type="predicted"/>
<dbReference type="InterPro" id="IPR002885">
    <property type="entry name" value="PPR_rpt"/>
</dbReference>
<evidence type="ECO:0000256" key="1">
    <source>
        <dbReference type="ARBA" id="ARBA00022737"/>
    </source>
</evidence>
<dbReference type="EMBL" id="JXTB01000669">
    <property type="protein sequence ID" value="PON34290.1"/>
    <property type="molecule type" value="Genomic_DNA"/>
</dbReference>
<evidence type="ECO:0000256" key="2">
    <source>
        <dbReference type="PROSITE-ProRule" id="PRU00708"/>
    </source>
</evidence>
<organism evidence="3 4">
    <name type="scientific">Parasponia andersonii</name>
    <name type="common">Sponia andersonii</name>
    <dbReference type="NCBI Taxonomy" id="3476"/>
    <lineage>
        <taxon>Eukaryota</taxon>
        <taxon>Viridiplantae</taxon>
        <taxon>Streptophyta</taxon>
        <taxon>Embryophyta</taxon>
        <taxon>Tracheophyta</taxon>
        <taxon>Spermatophyta</taxon>
        <taxon>Magnoliopsida</taxon>
        <taxon>eudicotyledons</taxon>
        <taxon>Gunneridae</taxon>
        <taxon>Pentapetalae</taxon>
        <taxon>rosids</taxon>
        <taxon>fabids</taxon>
        <taxon>Rosales</taxon>
        <taxon>Cannabaceae</taxon>
        <taxon>Parasponia</taxon>
    </lineage>
</organism>
<dbReference type="NCBIfam" id="TIGR00756">
    <property type="entry name" value="PPR"/>
    <property type="match status" value="3"/>
</dbReference>
<dbReference type="PROSITE" id="PS51375">
    <property type="entry name" value="PPR"/>
    <property type="match status" value="3"/>
</dbReference>
<feature type="repeat" description="PPR" evidence="2">
    <location>
        <begin position="62"/>
        <end position="96"/>
    </location>
</feature>
<name>A0A2P5ACN4_PARAD</name>
<feature type="repeat" description="PPR" evidence="2">
    <location>
        <begin position="97"/>
        <end position="131"/>
    </location>
</feature>